<accession>A0A6L5X8W0</accession>
<protein>
    <submittedName>
        <fullName evidence="1">Uncharacterized protein</fullName>
    </submittedName>
</protein>
<name>A0A6L5X8W0_9BACT</name>
<gene>
    <name evidence="1" type="ORF">FYJ29_03275</name>
</gene>
<keyword evidence="2" id="KW-1185">Reference proteome</keyword>
<comment type="caution">
    <text evidence="1">The sequence shown here is derived from an EMBL/GenBank/DDBJ whole genome shotgun (WGS) entry which is preliminary data.</text>
</comment>
<evidence type="ECO:0000313" key="1">
    <source>
        <dbReference type="EMBL" id="MSS16789.1"/>
    </source>
</evidence>
<reference evidence="1 2" key="1">
    <citation type="submission" date="2019-08" db="EMBL/GenBank/DDBJ databases">
        <title>In-depth cultivation of the pig gut microbiome towards novel bacterial diversity and tailored functional studies.</title>
        <authorList>
            <person name="Wylensek D."/>
            <person name="Hitch T.C.A."/>
            <person name="Clavel T."/>
        </authorList>
    </citation>
    <scope>NUCLEOTIDE SEQUENCE [LARGE SCALE GENOMIC DNA]</scope>
    <source>
        <strain evidence="1 2">Oil-RF-744-WCA-WT-10</strain>
    </source>
</reference>
<organism evidence="1 2">
    <name type="scientific">Sodaliphilus pleomorphus</name>
    <dbReference type="NCBI Taxonomy" id="2606626"/>
    <lineage>
        <taxon>Bacteria</taxon>
        <taxon>Pseudomonadati</taxon>
        <taxon>Bacteroidota</taxon>
        <taxon>Bacteroidia</taxon>
        <taxon>Bacteroidales</taxon>
        <taxon>Muribaculaceae</taxon>
        <taxon>Sodaliphilus</taxon>
    </lineage>
</organism>
<dbReference type="Proteomes" id="UP000483362">
    <property type="component" value="Unassembled WGS sequence"/>
</dbReference>
<evidence type="ECO:0000313" key="2">
    <source>
        <dbReference type="Proteomes" id="UP000483362"/>
    </source>
</evidence>
<dbReference type="AlphaFoldDB" id="A0A6L5X8W0"/>
<sequence length="86" mass="9937">MMETLELSKYPLLTKIIKQLSDEKGYKDMKEFLCDAFSEAIETIRQAQRCNEEEAFDVLIALRGYKELIDELAENGKYPFPIIAGE</sequence>
<proteinExistence type="predicted"/>
<dbReference type="RefSeq" id="WP_154328253.1">
    <property type="nucleotide sequence ID" value="NZ_CP045696.1"/>
</dbReference>
<dbReference type="EMBL" id="VULT01000004">
    <property type="protein sequence ID" value="MSS16789.1"/>
    <property type="molecule type" value="Genomic_DNA"/>
</dbReference>